<accession>A0A1S3HW54</accession>
<sequence length="250" mass="26844">MSRSPYVYKLLPGESCNPVNSLKSEKMGTPSWKVWVGLQEAKTAKFWKAVSSELIATAILMIVQCSVPLKWPGNNDSGTTVQIALGMGFVVMCLIEGFGHFSGAQVNPTVTLAMFVARKLSIVKAILFILAQCMGSLLGSGLVYVVTPANATGTFATTVVNPLMTPAQGMVVEMYLSFMLVFVIFGATDSVKKITMPSLVIGLAVAMNICTGINHTGASMNPARSLGPAVYVNIWENHWVRLPLRPQVSL</sequence>
<dbReference type="Gene3D" id="1.20.1080.10">
    <property type="entry name" value="Glycerol uptake facilitator protein"/>
    <property type="match status" value="1"/>
</dbReference>
<keyword evidence="6 9" id="KW-1133">Transmembrane helix</keyword>
<dbReference type="KEGG" id="lak:106158727"/>
<dbReference type="RefSeq" id="XP_013390265.2">
    <property type="nucleotide sequence ID" value="XM_013534811.2"/>
</dbReference>
<organism evidence="10 11">
    <name type="scientific">Lingula anatina</name>
    <name type="common">Brachiopod</name>
    <name type="synonym">Lingula unguis</name>
    <dbReference type="NCBI Taxonomy" id="7574"/>
    <lineage>
        <taxon>Eukaryota</taxon>
        <taxon>Metazoa</taxon>
        <taxon>Spiralia</taxon>
        <taxon>Lophotrochozoa</taxon>
        <taxon>Brachiopoda</taxon>
        <taxon>Linguliformea</taxon>
        <taxon>Lingulata</taxon>
        <taxon>Lingulida</taxon>
        <taxon>Linguloidea</taxon>
        <taxon>Lingulidae</taxon>
        <taxon>Lingula</taxon>
    </lineage>
</organism>
<dbReference type="InterPro" id="IPR000425">
    <property type="entry name" value="MIP"/>
</dbReference>
<dbReference type="GO" id="GO:0005886">
    <property type="term" value="C:plasma membrane"/>
    <property type="evidence" value="ECO:0007669"/>
    <property type="project" value="UniProtKB-SubCell"/>
</dbReference>
<evidence type="ECO:0000256" key="5">
    <source>
        <dbReference type="ARBA" id="ARBA00022692"/>
    </source>
</evidence>
<name>A0A1S3HW54_LINAN</name>
<dbReference type="PROSITE" id="PS00221">
    <property type="entry name" value="MIP"/>
    <property type="match status" value="1"/>
</dbReference>
<evidence type="ECO:0000256" key="9">
    <source>
        <dbReference type="SAM" id="Phobius"/>
    </source>
</evidence>
<dbReference type="InterPro" id="IPR034294">
    <property type="entry name" value="Aquaporin_transptr"/>
</dbReference>
<dbReference type="GeneID" id="106158727"/>
<dbReference type="SUPFAM" id="SSF81338">
    <property type="entry name" value="Aquaporin-like"/>
    <property type="match status" value="1"/>
</dbReference>
<evidence type="ECO:0000256" key="6">
    <source>
        <dbReference type="ARBA" id="ARBA00022989"/>
    </source>
</evidence>
<keyword evidence="7 9" id="KW-0472">Membrane</keyword>
<evidence type="ECO:0000256" key="8">
    <source>
        <dbReference type="RuleBase" id="RU000477"/>
    </source>
</evidence>
<dbReference type="PANTHER" id="PTHR19139">
    <property type="entry name" value="AQUAPORIN TRANSPORTER"/>
    <property type="match status" value="1"/>
</dbReference>
<protein>
    <submittedName>
        <fullName evidence="11">Aquaporin-4</fullName>
    </submittedName>
</protein>
<keyword evidence="10" id="KW-1185">Reference proteome</keyword>
<dbReference type="GO" id="GO:0015250">
    <property type="term" value="F:water channel activity"/>
    <property type="evidence" value="ECO:0007669"/>
    <property type="project" value="TreeGrafter"/>
</dbReference>
<comment type="similarity">
    <text evidence="2 8">Belongs to the MIP/aquaporin (TC 1.A.8) family.</text>
</comment>
<dbReference type="InParanoid" id="A0A1S3HW54"/>
<feature type="transmembrane region" description="Helical" evidence="9">
    <location>
        <begin position="125"/>
        <end position="147"/>
    </location>
</feature>
<evidence type="ECO:0000313" key="11">
    <source>
        <dbReference type="RefSeq" id="XP_013390265.2"/>
    </source>
</evidence>
<keyword evidence="5 8" id="KW-0812">Transmembrane</keyword>
<feature type="transmembrane region" description="Helical" evidence="9">
    <location>
        <begin position="199"/>
        <end position="218"/>
    </location>
</feature>
<evidence type="ECO:0000256" key="2">
    <source>
        <dbReference type="ARBA" id="ARBA00006175"/>
    </source>
</evidence>
<dbReference type="OrthoDB" id="3222at2759"/>
<dbReference type="STRING" id="7574.A0A1S3HW54"/>
<keyword evidence="3 8" id="KW-0813">Transport</keyword>
<feature type="transmembrane region" description="Helical" evidence="9">
    <location>
        <begin position="83"/>
        <end position="104"/>
    </location>
</feature>
<comment type="subcellular location">
    <subcellularLocation>
        <location evidence="1">Cell membrane</location>
        <topology evidence="1">Multi-pass membrane protein</topology>
    </subcellularLocation>
</comment>
<dbReference type="AlphaFoldDB" id="A0A1S3HW54"/>
<feature type="transmembrane region" description="Helical" evidence="9">
    <location>
        <begin position="54"/>
        <end position="71"/>
    </location>
</feature>
<dbReference type="PANTHER" id="PTHR19139:SF199">
    <property type="entry name" value="MIP17260P"/>
    <property type="match status" value="1"/>
</dbReference>
<reference evidence="11" key="1">
    <citation type="submission" date="2025-08" db="UniProtKB">
        <authorList>
            <consortium name="RefSeq"/>
        </authorList>
    </citation>
    <scope>IDENTIFICATION</scope>
    <source>
        <tissue evidence="11">Gonads</tissue>
    </source>
</reference>
<evidence type="ECO:0000256" key="4">
    <source>
        <dbReference type="ARBA" id="ARBA00022475"/>
    </source>
</evidence>
<dbReference type="InterPro" id="IPR023271">
    <property type="entry name" value="Aquaporin-like"/>
</dbReference>
<evidence type="ECO:0000256" key="1">
    <source>
        <dbReference type="ARBA" id="ARBA00004651"/>
    </source>
</evidence>
<dbReference type="PRINTS" id="PR00783">
    <property type="entry name" value="MINTRINSICP"/>
</dbReference>
<gene>
    <name evidence="11" type="primary">LOC106158727</name>
</gene>
<evidence type="ECO:0000256" key="7">
    <source>
        <dbReference type="ARBA" id="ARBA00023136"/>
    </source>
</evidence>
<evidence type="ECO:0000256" key="3">
    <source>
        <dbReference type="ARBA" id="ARBA00022448"/>
    </source>
</evidence>
<feature type="transmembrane region" description="Helical" evidence="9">
    <location>
        <begin position="167"/>
        <end position="187"/>
    </location>
</feature>
<dbReference type="Proteomes" id="UP000085678">
    <property type="component" value="Unplaced"/>
</dbReference>
<keyword evidence="4" id="KW-1003">Cell membrane</keyword>
<dbReference type="Pfam" id="PF00230">
    <property type="entry name" value="MIP"/>
    <property type="match status" value="1"/>
</dbReference>
<dbReference type="InterPro" id="IPR022357">
    <property type="entry name" value="MIP_CS"/>
</dbReference>
<evidence type="ECO:0000313" key="10">
    <source>
        <dbReference type="Proteomes" id="UP000085678"/>
    </source>
</evidence>
<proteinExistence type="inferred from homology"/>